<dbReference type="SUPFAM" id="SSF56112">
    <property type="entry name" value="Protein kinase-like (PK-like)"/>
    <property type="match status" value="1"/>
</dbReference>
<dbReference type="Proteomes" id="UP001652661">
    <property type="component" value="Chromosome 2R"/>
</dbReference>
<dbReference type="InterPro" id="IPR004119">
    <property type="entry name" value="EcKL"/>
</dbReference>
<dbReference type="AlphaFoldDB" id="A0A6P4IRM8"/>
<proteinExistence type="predicted"/>
<dbReference type="PANTHER" id="PTHR11012">
    <property type="entry name" value="PROTEIN KINASE-LIKE DOMAIN-CONTAINING"/>
    <property type="match status" value="1"/>
</dbReference>
<dbReference type="OrthoDB" id="8250698at2759"/>
<dbReference type="InterPro" id="IPR015897">
    <property type="entry name" value="CHK_kinase-like"/>
</dbReference>
<sequence>MGQLPFSTKEIKQGRALILSSGSKTSGVVALPSVDRSRLWRTDRPEMGDKTGENYNKESFERALAAFYACEKLQVEDFNIKTLVPSGAYFCSVIHRVALKFRRSAEANLESGHYVIKDLMPAAAELGSSEKQMFEQVLPAMSKVLEKAPSDLVDHKLNADCLLAEVSPGKEVYILEDLGALGYVTLDRFQGLDLEDAKLCLRKIAQFHGASMVLRQEQLSLVEQLPPSAYSKGITDPIIRGIMFDATEFAANLFAGELPQISKKMKAQIPDAYSRRMQEAVDPKPSAFNVVVHGDVWLNNIMVNRATKRAVLLDFQNCFWGSPAIDLHFFFHTSLQQDLLLHQKDELLQYYFDALTETLGLCGFTGSKPTFEQLKAEWQRCLFYGYMSVTCELPTCCASAEASEGFNCLSFADSEKMRIRRRLLFENERVRQTIRASLVHFDQQGILETP</sequence>
<keyword evidence="2" id="KW-1185">Reference proteome</keyword>
<name>A0A6P4IRM8_DROKI</name>
<dbReference type="InterPro" id="IPR011009">
    <property type="entry name" value="Kinase-like_dom_sf"/>
</dbReference>
<accession>A0A6P4IRM8</accession>
<dbReference type="RefSeq" id="XP_017025118.1">
    <property type="nucleotide sequence ID" value="XM_017169629.3"/>
</dbReference>
<dbReference type="SMART" id="SM00587">
    <property type="entry name" value="CHK"/>
    <property type="match status" value="1"/>
</dbReference>
<evidence type="ECO:0000313" key="3">
    <source>
        <dbReference type="RefSeq" id="XP_017025118.1"/>
    </source>
</evidence>
<evidence type="ECO:0000259" key="1">
    <source>
        <dbReference type="SMART" id="SM00587"/>
    </source>
</evidence>
<dbReference type="PANTHER" id="PTHR11012:SF56">
    <property type="entry name" value="CHK KINASE-LIKE DOMAIN-CONTAINING PROTEIN-RELATED"/>
    <property type="match status" value="1"/>
</dbReference>
<organism evidence="2 3">
    <name type="scientific">Drosophila kikkawai</name>
    <name type="common">Fruit fly</name>
    <dbReference type="NCBI Taxonomy" id="30033"/>
    <lineage>
        <taxon>Eukaryota</taxon>
        <taxon>Metazoa</taxon>
        <taxon>Ecdysozoa</taxon>
        <taxon>Arthropoda</taxon>
        <taxon>Hexapoda</taxon>
        <taxon>Insecta</taxon>
        <taxon>Pterygota</taxon>
        <taxon>Neoptera</taxon>
        <taxon>Endopterygota</taxon>
        <taxon>Diptera</taxon>
        <taxon>Brachycera</taxon>
        <taxon>Muscomorpha</taxon>
        <taxon>Ephydroidea</taxon>
        <taxon>Drosophilidae</taxon>
        <taxon>Drosophila</taxon>
        <taxon>Sophophora</taxon>
    </lineage>
</organism>
<reference evidence="3" key="2">
    <citation type="submission" date="2025-08" db="UniProtKB">
        <authorList>
            <consortium name="RefSeq"/>
        </authorList>
    </citation>
    <scope>IDENTIFICATION</scope>
    <source>
        <strain evidence="3">14028-0561.14</strain>
        <tissue evidence="3">Whole fly</tissue>
    </source>
</reference>
<reference evidence="2" key="1">
    <citation type="submission" date="2025-05" db="UniProtKB">
        <authorList>
            <consortium name="RefSeq"/>
        </authorList>
    </citation>
    <scope>NUCLEOTIDE SEQUENCE [LARGE SCALE GENOMIC DNA]</scope>
    <source>
        <strain evidence="2">14028-0561.14</strain>
    </source>
</reference>
<dbReference type="GeneID" id="108076682"/>
<protein>
    <submittedName>
        <fullName evidence="3">Uncharacterized protein isoform X2</fullName>
    </submittedName>
</protein>
<evidence type="ECO:0000313" key="2">
    <source>
        <dbReference type="Proteomes" id="UP001652661"/>
    </source>
</evidence>
<dbReference type="Pfam" id="PF02958">
    <property type="entry name" value="EcKL"/>
    <property type="match status" value="1"/>
</dbReference>
<dbReference type="Gene3D" id="3.90.1200.10">
    <property type="match status" value="1"/>
</dbReference>
<feature type="domain" description="CHK kinase-like" evidence="1">
    <location>
        <begin position="173"/>
        <end position="361"/>
    </location>
</feature>
<gene>
    <name evidence="3" type="primary">LOC108076682</name>
</gene>